<dbReference type="SUPFAM" id="SSF50242">
    <property type="entry name" value="TIMP-like"/>
    <property type="match status" value="1"/>
</dbReference>
<evidence type="ECO:0000313" key="5">
    <source>
        <dbReference type="EMBL" id="AST93128.1"/>
    </source>
</evidence>
<keyword evidence="3" id="KW-1133">Transmembrane helix</keyword>
<evidence type="ECO:0008006" key="7">
    <source>
        <dbReference type="Google" id="ProtNLM"/>
    </source>
</evidence>
<evidence type="ECO:0000256" key="3">
    <source>
        <dbReference type="SAM" id="Phobius"/>
    </source>
</evidence>
<name>A0A223KUW0_9BACI</name>
<organism evidence="5 6">
    <name type="scientific">Sutcliffiella cohnii</name>
    <dbReference type="NCBI Taxonomy" id="33932"/>
    <lineage>
        <taxon>Bacteria</taxon>
        <taxon>Bacillati</taxon>
        <taxon>Bacillota</taxon>
        <taxon>Bacilli</taxon>
        <taxon>Bacillales</taxon>
        <taxon>Bacillaceae</taxon>
        <taxon>Sutcliffiella</taxon>
    </lineage>
</organism>
<dbReference type="PROSITE" id="PS51257">
    <property type="entry name" value="PROKAR_LIPOPROTEIN"/>
    <property type="match status" value="1"/>
</dbReference>
<dbReference type="KEGG" id="bcoh:BC6307_18610"/>
<protein>
    <recommendedName>
        <fullName evidence="7">Tissue inhibitor of metalloproteinase</fullName>
    </recommendedName>
</protein>
<dbReference type="GO" id="GO:0002020">
    <property type="term" value="F:protease binding"/>
    <property type="evidence" value="ECO:0007669"/>
    <property type="project" value="TreeGrafter"/>
</dbReference>
<dbReference type="AlphaFoldDB" id="A0A223KUW0"/>
<keyword evidence="3" id="KW-0472">Membrane</keyword>
<feature type="chain" id="PRO_5011297942" description="Tissue inhibitor of metalloproteinase" evidence="4">
    <location>
        <begin position="27"/>
        <end position="175"/>
    </location>
</feature>
<sequence>MKFIKIVIATCLLAVSLLSLAPSTFACSCLPPGTPSEELASHDAVFAGKVLNIKEKGEEIEVTIEVSEAWKGMTNKETTFYTPSNSAACGVNFETNIEYIIYANNDNGELHTNLCSRTAELAFAQEDVAEFGEGTPLNSLSAKDNEGNFTTNFGISMLVLIGLGSFWFVSKRKKK</sequence>
<dbReference type="EMBL" id="CP018866">
    <property type="protein sequence ID" value="AST93128.1"/>
    <property type="molecule type" value="Genomic_DNA"/>
</dbReference>
<feature type="signal peptide" evidence="4">
    <location>
        <begin position="1"/>
        <end position="26"/>
    </location>
</feature>
<keyword evidence="6" id="KW-1185">Reference proteome</keyword>
<gene>
    <name evidence="5" type="ORF">BC6307_18610</name>
</gene>
<feature type="transmembrane region" description="Helical" evidence="3">
    <location>
        <begin position="149"/>
        <end position="169"/>
    </location>
</feature>
<dbReference type="RefSeq" id="WP_066421239.1">
    <property type="nucleotide sequence ID" value="NZ_CP018866.1"/>
</dbReference>
<evidence type="ECO:0000256" key="4">
    <source>
        <dbReference type="SAM" id="SignalP"/>
    </source>
</evidence>
<keyword evidence="2" id="KW-0964">Secreted</keyword>
<dbReference type="PANTHER" id="PTHR11844:SF25">
    <property type="entry name" value="NTR DOMAIN-CONTAINING PROTEIN"/>
    <property type="match status" value="1"/>
</dbReference>
<dbReference type="GO" id="GO:0005615">
    <property type="term" value="C:extracellular space"/>
    <property type="evidence" value="ECO:0007669"/>
    <property type="project" value="TreeGrafter"/>
</dbReference>
<dbReference type="GO" id="GO:0008191">
    <property type="term" value="F:metalloendopeptidase inhibitor activity"/>
    <property type="evidence" value="ECO:0007669"/>
    <property type="project" value="InterPro"/>
</dbReference>
<dbReference type="Pfam" id="PF00965">
    <property type="entry name" value="TIMP"/>
    <property type="match status" value="1"/>
</dbReference>
<evidence type="ECO:0000256" key="1">
    <source>
        <dbReference type="ARBA" id="ARBA00004613"/>
    </source>
</evidence>
<keyword evidence="4" id="KW-0732">Signal</keyword>
<dbReference type="Proteomes" id="UP000215224">
    <property type="component" value="Chromosome"/>
</dbReference>
<evidence type="ECO:0000313" key="6">
    <source>
        <dbReference type="Proteomes" id="UP000215224"/>
    </source>
</evidence>
<reference evidence="5 6" key="1">
    <citation type="submission" date="2016-12" db="EMBL/GenBank/DDBJ databases">
        <title>The whole genome sequencing and assembly of Bacillus cohnii DSM 6307T strain.</title>
        <authorList>
            <person name="Lee Y.-J."/>
            <person name="Yi H."/>
            <person name="Bahn Y.-S."/>
            <person name="Kim J.F."/>
            <person name="Lee D.-W."/>
        </authorList>
    </citation>
    <scope>NUCLEOTIDE SEQUENCE [LARGE SCALE GENOMIC DNA]</scope>
    <source>
        <strain evidence="5 6">DSM 6307</strain>
    </source>
</reference>
<dbReference type="STRING" id="1314751.GCA_001591425_04705"/>
<accession>A0A223KUW0</accession>
<dbReference type="InterPro" id="IPR001820">
    <property type="entry name" value="TIMP"/>
</dbReference>
<dbReference type="InterPro" id="IPR008993">
    <property type="entry name" value="TIMP-like_OB-fold"/>
</dbReference>
<dbReference type="GO" id="GO:0051045">
    <property type="term" value="P:negative regulation of membrane protein ectodomain proteolysis"/>
    <property type="evidence" value="ECO:0007669"/>
    <property type="project" value="TreeGrafter"/>
</dbReference>
<dbReference type="GO" id="GO:0031012">
    <property type="term" value="C:extracellular matrix"/>
    <property type="evidence" value="ECO:0007669"/>
    <property type="project" value="TreeGrafter"/>
</dbReference>
<dbReference type="PANTHER" id="PTHR11844">
    <property type="entry name" value="METALLOPROTEASE INHIBITOR"/>
    <property type="match status" value="1"/>
</dbReference>
<keyword evidence="3" id="KW-0812">Transmembrane</keyword>
<dbReference type="Gene3D" id="2.40.50.120">
    <property type="match status" value="1"/>
</dbReference>
<proteinExistence type="predicted"/>
<comment type="subcellular location">
    <subcellularLocation>
        <location evidence="1">Secreted</location>
    </subcellularLocation>
</comment>
<evidence type="ECO:0000256" key="2">
    <source>
        <dbReference type="ARBA" id="ARBA00022525"/>
    </source>
</evidence>